<name>A0ACC0X0P6_9ROSI</name>
<accession>A0ACC0X0P6</accession>
<sequence>MCRREICKIYSFINFTANILQFIVLYYYQFCLFIYLPHSTCTHHIYLHSVSLKFYQPNFKMEKGAKPWVFRGTQKFTTKQYSNDSKQMITIREAQEELMGNLNQDDERSFVHLGHGDPSAYPCFRTTPSAEDAIVSALRSAQFNCYPPATGILPARRAIAEYVSRDLPYKLSPDDVYVTAGGNQSIEIIITALARSGVNILLPRPGYPQYEARAAFSHLEVRHFDLIPEKGWEVDLDAVEALADENTVAIVIINPGNPCGNVAETARKLGMFVIADEVYSHIVFGNKPFIPMGEFGSIVPVLTIGSISKRWIVPGWRLGWIVTNDPCGLLKQTGILDSIRNYVNLSSDPATFIQGAIPEILGNTEEDFFSNIVRTIKEDADICCSKIKEIPCIVCPQQPEGAMSVMVKLNLSLLEGINDDMDFCVKLVKEESVIVLPGTTVGMKNWIRITFAIEPAILAEGLDRIKSFYQRHAKKL</sequence>
<keyword evidence="2" id="KW-1185">Reference proteome</keyword>
<comment type="caution">
    <text evidence="1">The sequence shown here is derived from an EMBL/GenBank/DDBJ whole genome shotgun (WGS) entry which is preliminary data.</text>
</comment>
<protein>
    <submittedName>
        <fullName evidence="1">Uncharacterized protein</fullName>
    </submittedName>
</protein>
<proteinExistence type="predicted"/>
<reference evidence="2" key="1">
    <citation type="journal article" date="2023" name="G3 (Bethesda)">
        <title>Genome assembly and association tests identify interacting loci associated with vigor, precocity, and sex in interspecific pistachio rootstocks.</title>
        <authorList>
            <person name="Palmer W."/>
            <person name="Jacygrad E."/>
            <person name="Sagayaradj S."/>
            <person name="Cavanaugh K."/>
            <person name="Han R."/>
            <person name="Bertier L."/>
            <person name="Beede B."/>
            <person name="Kafkas S."/>
            <person name="Golino D."/>
            <person name="Preece J."/>
            <person name="Michelmore R."/>
        </authorList>
    </citation>
    <scope>NUCLEOTIDE SEQUENCE [LARGE SCALE GENOMIC DNA]</scope>
</reference>
<evidence type="ECO:0000313" key="1">
    <source>
        <dbReference type="EMBL" id="KAJ0007750.1"/>
    </source>
</evidence>
<gene>
    <name evidence="1" type="ORF">Pint_29678</name>
</gene>
<dbReference type="Proteomes" id="UP001163603">
    <property type="component" value="Chromosome 15"/>
</dbReference>
<evidence type="ECO:0000313" key="2">
    <source>
        <dbReference type="Proteomes" id="UP001163603"/>
    </source>
</evidence>
<dbReference type="EMBL" id="CM047750">
    <property type="protein sequence ID" value="KAJ0007750.1"/>
    <property type="molecule type" value="Genomic_DNA"/>
</dbReference>
<organism evidence="1 2">
    <name type="scientific">Pistacia integerrima</name>
    <dbReference type="NCBI Taxonomy" id="434235"/>
    <lineage>
        <taxon>Eukaryota</taxon>
        <taxon>Viridiplantae</taxon>
        <taxon>Streptophyta</taxon>
        <taxon>Embryophyta</taxon>
        <taxon>Tracheophyta</taxon>
        <taxon>Spermatophyta</taxon>
        <taxon>Magnoliopsida</taxon>
        <taxon>eudicotyledons</taxon>
        <taxon>Gunneridae</taxon>
        <taxon>Pentapetalae</taxon>
        <taxon>rosids</taxon>
        <taxon>malvids</taxon>
        <taxon>Sapindales</taxon>
        <taxon>Anacardiaceae</taxon>
        <taxon>Pistacia</taxon>
    </lineage>
</organism>